<feature type="transmembrane region" description="Helical" evidence="2">
    <location>
        <begin position="14"/>
        <end position="36"/>
    </location>
</feature>
<dbReference type="Proteomes" id="UP001642540">
    <property type="component" value="Unassembled WGS sequence"/>
</dbReference>
<evidence type="ECO:0000256" key="1">
    <source>
        <dbReference type="SAM" id="MobiDB-lite"/>
    </source>
</evidence>
<evidence type="ECO:0000313" key="4">
    <source>
        <dbReference type="Proteomes" id="UP001642540"/>
    </source>
</evidence>
<gene>
    <name evidence="3" type="ORF">ODALV1_LOCUS22871</name>
</gene>
<organism evidence="3 4">
    <name type="scientific">Orchesella dallaii</name>
    <dbReference type="NCBI Taxonomy" id="48710"/>
    <lineage>
        <taxon>Eukaryota</taxon>
        <taxon>Metazoa</taxon>
        <taxon>Ecdysozoa</taxon>
        <taxon>Arthropoda</taxon>
        <taxon>Hexapoda</taxon>
        <taxon>Collembola</taxon>
        <taxon>Entomobryomorpha</taxon>
        <taxon>Entomobryoidea</taxon>
        <taxon>Orchesellidae</taxon>
        <taxon>Orchesellinae</taxon>
        <taxon>Orchesella</taxon>
    </lineage>
</organism>
<comment type="caution">
    <text evidence="3">The sequence shown here is derived from an EMBL/GenBank/DDBJ whole genome shotgun (WGS) entry which is preliminary data.</text>
</comment>
<proteinExistence type="predicted"/>
<evidence type="ECO:0000313" key="3">
    <source>
        <dbReference type="EMBL" id="CAL8129112.1"/>
    </source>
</evidence>
<evidence type="ECO:0008006" key="5">
    <source>
        <dbReference type="Google" id="ProtNLM"/>
    </source>
</evidence>
<keyword evidence="2" id="KW-0472">Membrane</keyword>
<feature type="compositionally biased region" description="Basic and acidic residues" evidence="1">
    <location>
        <begin position="209"/>
        <end position="218"/>
    </location>
</feature>
<keyword evidence="2" id="KW-1133">Transmembrane helix</keyword>
<protein>
    <recommendedName>
        <fullName evidence="5">Down syndrome cell adhesion molecule-like protein Dscam2</fullName>
    </recommendedName>
</protein>
<feature type="compositionally biased region" description="Polar residues" evidence="1">
    <location>
        <begin position="223"/>
        <end position="245"/>
    </location>
</feature>
<reference evidence="3 4" key="1">
    <citation type="submission" date="2024-08" db="EMBL/GenBank/DDBJ databases">
        <authorList>
            <person name="Cucini C."/>
            <person name="Frati F."/>
        </authorList>
    </citation>
    <scope>NUCLEOTIDE SEQUENCE [LARGE SCALE GENOMIC DNA]</scope>
</reference>
<sequence>MNGSYVSLYADPHVLVPIVSAIICTFAIAICALMLIKRKNQSQTAQKFKENKGTTYQKTWLSDSTDGMSKFDVPEFSSQCPDSMSVYATLNSNQQIPMTIQDATVRFQSLGQRENNEAPPSDMMTGGYLKRNRRKSFATSPLEETCMQKVSCQMEIEPPTGFRSSSSSTSVSQGFHHRGNFGEHKSHQHAGLHYDEILTKPQISATPNDHIHEEDGLFHDYSSPYQYDTTPKDQLNSSQPSLRKQFSSKSVRKLKVCRDSHDYF</sequence>
<feature type="region of interest" description="Disordered" evidence="1">
    <location>
        <begin position="159"/>
        <end position="189"/>
    </location>
</feature>
<feature type="region of interest" description="Disordered" evidence="1">
    <location>
        <begin position="206"/>
        <end position="245"/>
    </location>
</feature>
<name>A0ABP1RJ94_9HEXA</name>
<evidence type="ECO:0000256" key="2">
    <source>
        <dbReference type="SAM" id="Phobius"/>
    </source>
</evidence>
<dbReference type="EMBL" id="CAXLJM020000076">
    <property type="protein sequence ID" value="CAL8129112.1"/>
    <property type="molecule type" value="Genomic_DNA"/>
</dbReference>
<keyword evidence="4" id="KW-1185">Reference proteome</keyword>
<accession>A0ABP1RJ94</accession>
<keyword evidence="2" id="KW-0812">Transmembrane</keyword>